<keyword evidence="1 4" id="KW-0808">Transferase</keyword>
<accession>A0ABW0Q489</accession>
<dbReference type="InterPro" id="IPR029063">
    <property type="entry name" value="SAM-dependent_MTases_sf"/>
</dbReference>
<dbReference type="Proteomes" id="UP001596084">
    <property type="component" value="Unassembled WGS sequence"/>
</dbReference>
<dbReference type="EMBL" id="JBHSMX010000003">
    <property type="protein sequence ID" value="MFC5519555.1"/>
    <property type="molecule type" value="Genomic_DNA"/>
</dbReference>
<sequence>MSVSPAAPSTSAAAYPLIHWTEGKGNEAHSARWRSERGAVPPKRVVIADDSMAADTAYRLACEGTGLLWRGDFQNARLLLQALARRVDKPAKPKRDKRHKAGASTVEAVAPAPVFPEAFHLHRQAQAQRARVLGMVLIPFDADYSIPLRRAPDAKKACAEAWGPANKDGTGPSVASLRELMGFISAHEWRRKGVAIPALGEDGPHNRVHPHYGVFSPVRGEYIALVAQAPVPEGIADLVAFDIGTGTGVLAAVLALRSGVQRVVATDQDPRALACARDNLKRLGFPQVEVREANLFPEGKANIIACNPPWLPARPGSPIEHAVYDEDSRMLLGFLNGLAAHLEPGGEGWLILSDIAEHLGLRTRAWLLAAIDAAGLKVVDRLDAQPHHPKASDATDALHAARAAEVTSLWRLAAA</sequence>
<dbReference type="PANTHER" id="PTHR18895:SF74">
    <property type="entry name" value="MTRF1L RELEASE FACTOR GLUTAMINE METHYLTRANSFERASE"/>
    <property type="match status" value="1"/>
</dbReference>
<reference evidence="5" key="1">
    <citation type="journal article" date="2019" name="Int. J. Syst. Evol. Microbiol.">
        <title>The Global Catalogue of Microorganisms (GCM) 10K type strain sequencing project: providing services to taxonomists for standard genome sequencing and annotation.</title>
        <authorList>
            <consortium name="The Broad Institute Genomics Platform"/>
            <consortium name="The Broad Institute Genome Sequencing Center for Infectious Disease"/>
            <person name="Wu L."/>
            <person name="Ma J."/>
        </authorList>
    </citation>
    <scope>NUCLEOTIDE SEQUENCE [LARGE SCALE GENOMIC DNA]</scope>
    <source>
        <strain evidence="5">CGMCC 4.7277</strain>
    </source>
</reference>
<organism evidence="4 5">
    <name type="scientific">Polaromonas jejuensis</name>
    <dbReference type="NCBI Taxonomy" id="457502"/>
    <lineage>
        <taxon>Bacteria</taxon>
        <taxon>Pseudomonadati</taxon>
        <taxon>Pseudomonadota</taxon>
        <taxon>Betaproteobacteria</taxon>
        <taxon>Burkholderiales</taxon>
        <taxon>Comamonadaceae</taxon>
        <taxon>Polaromonas</taxon>
    </lineage>
</organism>
<name>A0ABW0Q489_9BURK</name>
<comment type="caution">
    <text evidence="4">The sequence shown here is derived from an EMBL/GenBank/DDBJ whole genome shotgun (WGS) entry which is preliminary data.</text>
</comment>
<evidence type="ECO:0000256" key="2">
    <source>
        <dbReference type="ARBA" id="ARBA00022691"/>
    </source>
</evidence>
<dbReference type="RefSeq" id="WP_068831781.1">
    <property type="nucleotide sequence ID" value="NZ_JBHSMX010000003.1"/>
</dbReference>
<dbReference type="InterPro" id="IPR002052">
    <property type="entry name" value="DNA_methylase_N6_adenine_CS"/>
</dbReference>
<evidence type="ECO:0000313" key="5">
    <source>
        <dbReference type="Proteomes" id="UP001596084"/>
    </source>
</evidence>
<dbReference type="PANTHER" id="PTHR18895">
    <property type="entry name" value="HEMK METHYLTRANSFERASE"/>
    <property type="match status" value="1"/>
</dbReference>
<evidence type="ECO:0000256" key="1">
    <source>
        <dbReference type="ARBA" id="ARBA00022603"/>
    </source>
</evidence>
<dbReference type="GO" id="GO:0032259">
    <property type="term" value="P:methylation"/>
    <property type="evidence" value="ECO:0007669"/>
    <property type="project" value="UniProtKB-KW"/>
</dbReference>
<proteinExistence type="predicted"/>
<dbReference type="SUPFAM" id="SSF53335">
    <property type="entry name" value="S-adenosyl-L-methionine-dependent methyltransferases"/>
    <property type="match status" value="1"/>
</dbReference>
<dbReference type="Gene3D" id="3.40.50.150">
    <property type="entry name" value="Vaccinia Virus protein VP39"/>
    <property type="match status" value="1"/>
</dbReference>
<dbReference type="CDD" id="cd02440">
    <property type="entry name" value="AdoMet_MTases"/>
    <property type="match status" value="1"/>
</dbReference>
<evidence type="ECO:0000313" key="4">
    <source>
        <dbReference type="EMBL" id="MFC5519555.1"/>
    </source>
</evidence>
<feature type="domain" description="Methyltransferase small" evidence="3">
    <location>
        <begin position="239"/>
        <end position="352"/>
    </location>
</feature>
<keyword evidence="5" id="KW-1185">Reference proteome</keyword>
<dbReference type="GO" id="GO:0008168">
    <property type="term" value="F:methyltransferase activity"/>
    <property type="evidence" value="ECO:0007669"/>
    <property type="project" value="UniProtKB-KW"/>
</dbReference>
<dbReference type="InterPro" id="IPR050320">
    <property type="entry name" value="N5-glutamine_MTase"/>
</dbReference>
<protein>
    <submittedName>
        <fullName evidence="4">Methyltransferase</fullName>
    </submittedName>
</protein>
<dbReference type="PROSITE" id="PS00092">
    <property type="entry name" value="N6_MTASE"/>
    <property type="match status" value="1"/>
</dbReference>
<keyword evidence="2" id="KW-0949">S-adenosyl-L-methionine</keyword>
<keyword evidence="1 4" id="KW-0489">Methyltransferase</keyword>
<dbReference type="InterPro" id="IPR007848">
    <property type="entry name" value="Small_mtfrase_dom"/>
</dbReference>
<evidence type="ECO:0000259" key="3">
    <source>
        <dbReference type="Pfam" id="PF05175"/>
    </source>
</evidence>
<dbReference type="Pfam" id="PF05175">
    <property type="entry name" value="MTS"/>
    <property type="match status" value="1"/>
</dbReference>
<gene>
    <name evidence="4" type="ORF">ACFPP7_01320</name>
</gene>